<evidence type="ECO:0000313" key="2">
    <source>
        <dbReference type="Proteomes" id="UP000199771"/>
    </source>
</evidence>
<dbReference type="RefSeq" id="WP_091532591.1">
    <property type="nucleotide sequence ID" value="NZ_FOOC01000004.1"/>
</dbReference>
<proteinExistence type="predicted"/>
<dbReference type="STRING" id="1076937.SAMN04488120_10455"/>
<organism evidence="1 2">
    <name type="scientific">Fontimonas thermophila</name>
    <dbReference type="NCBI Taxonomy" id="1076937"/>
    <lineage>
        <taxon>Bacteria</taxon>
        <taxon>Pseudomonadati</taxon>
        <taxon>Pseudomonadota</taxon>
        <taxon>Gammaproteobacteria</taxon>
        <taxon>Nevskiales</taxon>
        <taxon>Nevskiaceae</taxon>
        <taxon>Fontimonas</taxon>
    </lineage>
</organism>
<keyword evidence="2" id="KW-1185">Reference proteome</keyword>
<dbReference type="OrthoDB" id="7061808at2"/>
<protein>
    <submittedName>
        <fullName evidence="1">Uncharacterized protein</fullName>
    </submittedName>
</protein>
<name>A0A1I2IQW8_9GAMM</name>
<sequence>MVIGKLGKAMKDSALGIGLRTFFNEKFGEYGEVRDCTVDTAAGRIVAHVLMRGEREPITITIDRYELLQENGKTYIVIRKLSTTRQWITLLLNRVLDGRRFEIPTSVSKIL</sequence>
<accession>A0A1I2IQW8</accession>
<dbReference type="Proteomes" id="UP000199771">
    <property type="component" value="Unassembled WGS sequence"/>
</dbReference>
<reference evidence="1 2" key="1">
    <citation type="submission" date="2016-10" db="EMBL/GenBank/DDBJ databases">
        <authorList>
            <person name="de Groot N.N."/>
        </authorList>
    </citation>
    <scope>NUCLEOTIDE SEQUENCE [LARGE SCALE GENOMIC DNA]</scope>
    <source>
        <strain evidence="1 2">DSM 23609</strain>
    </source>
</reference>
<dbReference type="EMBL" id="FOOC01000004">
    <property type="protein sequence ID" value="SFF42911.1"/>
    <property type="molecule type" value="Genomic_DNA"/>
</dbReference>
<gene>
    <name evidence="1" type="ORF">SAMN04488120_10455</name>
</gene>
<dbReference type="AlphaFoldDB" id="A0A1I2IQW8"/>
<evidence type="ECO:0000313" key="1">
    <source>
        <dbReference type="EMBL" id="SFF42911.1"/>
    </source>
</evidence>